<dbReference type="Proteomes" id="UP000177371">
    <property type="component" value="Unassembled WGS sequence"/>
</dbReference>
<accession>A0A1F4V3D3</accession>
<dbReference type="InterPro" id="IPR012902">
    <property type="entry name" value="N_methyl_site"/>
</dbReference>
<evidence type="ECO:0000256" key="1">
    <source>
        <dbReference type="SAM" id="Phobius"/>
    </source>
</evidence>
<dbReference type="SUPFAM" id="SSF54523">
    <property type="entry name" value="Pili subunits"/>
    <property type="match status" value="1"/>
</dbReference>
<dbReference type="EMBL" id="MEUT01000013">
    <property type="protein sequence ID" value="OGC51736.1"/>
    <property type="molecule type" value="Genomic_DNA"/>
</dbReference>
<keyword evidence="1" id="KW-0812">Transmembrane</keyword>
<reference evidence="2 3" key="1">
    <citation type="journal article" date="2016" name="Nat. Commun.">
        <title>Thousands of microbial genomes shed light on interconnected biogeochemical processes in an aquifer system.</title>
        <authorList>
            <person name="Anantharaman K."/>
            <person name="Brown C.T."/>
            <person name="Hug L.A."/>
            <person name="Sharon I."/>
            <person name="Castelle C.J."/>
            <person name="Probst A.J."/>
            <person name="Thomas B.C."/>
            <person name="Singh A."/>
            <person name="Wilkins M.J."/>
            <person name="Karaoz U."/>
            <person name="Brodie E.L."/>
            <person name="Williams K.H."/>
            <person name="Hubbard S.S."/>
            <person name="Banfield J.F."/>
        </authorList>
    </citation>
    <scope>NUCLEOTIDE SEQUENCE [LARGE SCALE GENOMIC DNA]</scope>
</reference>
<comment type="caution">
    <text evidence="2">The sequence shown here is derived from an EMBL/GenBank/DDBJ whole genome shotgun (WGS) entry which is preliminary data.</text>
</comment>
<feature type="transmembrane region" description="Helical" evidence="1">
    <location>
        <begin position="12"/>
        <end position="35"/>
    </location>
</feature>
<evidence type="ECO:0000313" key="2">
    <source>
        <dbReference type="EMBL" id="OGC51736.1"/>
    </source>
</evidence>
<dbReference type="PROSITE" id="PS00409">
    <property type="entry name" value="PROKAR_NTER_METHYL"/>
    <property type="match status" value="1"/>
</dbReference>
<sequence>MPQRNKKSQAGFTLIELLVVVGIIALLGTVVIVALNPVKRFADARNSRRWGDVNSILTAVHEYIVDNDGALPTGLATSQAATELGTCGTCDNLSTPLAPYLKSIPTDPDGGTAANTGYFAEVNANNIITISSANAENSETVEVSR</sequence>
<gene>
    <name evidence="2" type="ORF">A2W32_02810</name>
</gene>
<protein>
    <recommendedName>
        <fullName evidence="4">Type II secretion system protein GspG C-terminal domain-containing protein</fullName>
    </recommendedName>
</protein>
<dbReference type="Pfam" id="PF07963">
    <property type="entry name" value="N_methyl"/>
    <property type="match status" value="1"/>
</dbReference>
<dbReference type="AlphaFoldDB" id="A0A1F4V3D3"/>
<proteinExistence type="predicted"/>
<keyword evidence="1" id="KW-1133">Transmembrane helix</keyword>
<dbReference type="STRING" id="1802610.A2W32_02810"/>
<dbReference type="NCBIfam" id="TIGR02532">
    <property type="entry name" value="IV_pilin_GFxxxE"/>
    <property type="match status" value="1"/>
</dbReference>
<dbReference type="Gene3D" id="3.30.700.10">
    <property type="entry name" value="Glycoprotein, Type 4 Pilin"/>
    <property type="match status" value="1"/>
</dbReference>
<evidence type="ECO:0000313" key="3">
    <source>
        <dbReference type="Proteomes" id="UP000177371"/>
    </source>
</evidence>
<name>A0A1F4V3D3_UNCKA</name>
<organism evidence="2 3">
    <name type="scientific">candidate division WWE3 bacterium RBG_16_37_10</name>
    <dbReference type="NCBI Taxonomy" id="1802610"/>
    <lineage>
        <taxon>Bacteria</taxon>
        <taxon>Katanobacteria</taxon>
    </lineage>
</organism>
<keyword evidence="1" id="KW-0472">Membrane</keyword>
<dbReference type="InterPro" id="IPR045584">
    <property type="entry name" value="Pilin-like"/>
</dbReference>
<evidence type="ECO:0008006" key="4">
    <source>
        <dbReference type="Google" id="ProtNLM"/>
    </source>
</evidence>